<reference evidence="1 2" key="1">
    <citation type="journal article" date="2023" name="Antonie Van Leeuwenhoek">
        <title>Unveiling the genomic potential of a novel thermostable glycoside hydrolases producing Neobacillus sedimentimangrovi UE25.</title>
        <authorList>
            <person name="Ejaz U."/>
            <person name="Saleem F."/>
            <person name="Rashid R."/>
            <person name="Hasan K.A."/>
            <person name="Syed M.N."/>
            <person name="Sohail M."/>
        </authorList>
    </citation>
    <scope>NUCLEOTIDE SEQUENCE [LARGE SCALE GENOMIC DNA]</scope>
    <source>
        <strain evidence="1 2">UE25</strain>
    </source>
</reference>
<accession>A0ABS8QEQ8</accession>
<organism evidence="1 2">
    <name type="scientific">Neobacillus sedimentimangrovi</name>
    <dbReference type="NCBI Taxonomy" id="2699460"/>
    <lineage>
        <taxon>Bacteria</taxon>
        <taxon>Bacillati</taxon>
        <taxon>Bacillota</taxon>
        <taxon>Bacilli</taxon>
        <taxon>Bacillales</taxon>
        <taxon>Bacillaceae</taxon>
        <taxon>Neobacillus</taxon>
    </lineage>
</organism>
<keyword evidence="2" id="KW-1185">Reference proteome</keyword>
<dbReference type="EMBL" id="JAJODE010000003">
    <property type="protein sequence ID" value="MCD4837711.1"/>
    <property type="molecule type" value="Genomic_DNA"/>
</dbReference>
<dbReference type="Proteomes" id="UP001162836">
    <property type="component" value="Unassembled WGS sequence"/>
</dbReference>
<evidence type="ECO:0000313" key="2">
    <source>
        <dbReference type="Proteomes" id="UP001162836"/>
    </source>
</evidence>
<proteinExistence type="predicted"/>
<name>A0ABS8QEQ8_9BACI</name>
<sequence>MSDRKWRVGTIAPSTIDSFAALCISGGKALTFSDVYGTPNKETLKNIYEIFLGVKKWTENKVKWFMEDFYCLYWPFLFGP</sequence>
<evidence type="ECO:0000313" key="1">
    <source>
        <dbReference type="EMBL" id="MCD4837711.1"/>
    </source>
</evidence>
<gene>
    <name evidence="1" type="ORF">LRS37_02215</name>
</gene>
<comment type="caution">
    <text evidence="1">The sequence shown here is derived from an EMBL/GenBank/DDBJ whole genome shotgun (WGS) entry which is preliminary data.</text>
</comment>
<protein>
    <submittedName>
        <fullName evidence="1">Uncharacterized protein</fullName>
    </submittedName>
</protein>